<protein>
    <submittedName>
        <fullName evidence="2">Uncharacterized protein</fullName>
    </submittedName>
</protein>
<dbReference type="AlphaFoldDB" id="A0A0R3U4K7"/>
<evidence type="ECO:0000313" key="3">
    <source>
        <dbReference type="Proteomes" id="UP000267029"/>
    </source>
</evidence>
<dbReference type="Proteomes" id="UP000267029">
    <property type="component" value="Unassembled WGS sequence"/>
</dbReference>
<evidence type="ECO:0000313" key="2">
    <source>
        <dbReference type="EMBL" id="VDD75586.1"/>
    </source>
</evidence>
<gene>
    <name evidence="2" type="ORF">MCOS_LOCUS1589</name>
</gene>
<evidence type="ECO:0000256" key="1">
    <source>
        <dbReference type="SAM" id="MobiDB-lite"/>
    </source>
</evidence>
<reference evidence="2 3" key="1">
    <citation type="submission" date="2018-10" db="EMBL/GenBank/DDBJ databases">
        <authorList>
            <consortium name="Pathogen Informatics"/>
        </authorList>
    </citation>
    <scope>NUCLEOTIDE SEQUENCE [LARGE SCALE GENOMIC DNA]</scope>
</reference>
<proteinExistence type="predicted"/>
<name>A0A0R3U4K7_MESCO</name>
<feature type="compositionally biased region" description="Basic and acidic residues" evidence="1">
    <location>
        <begin position="102"/>
        <end position="117"/>
    </location>
</feature>
<keyword evidence="3" id="KW-1185">Reference proteome</keyword>
<dbReference type="EMBL" id="UXSR01000208">
    <property type="protein sequence ID" value="VDD75586.1"/>
    <property type="molecule type" value="Genomic_DNA"/>
</dbReference>
<sequence length="117" mass="12595">MEDKNEAVRVMEAGGVGWAGAVNLALTVHSGGGGGEGGGTYYDDEIYASVGMRTLFQRIAESVCANIVPAGFNPKLARYIQQRGAFENAYRFLPKLSSAASRSRDRETNSMEHGFTE</sequence>
<accession>A0A0R3U4K7</accession>
<organism evidence="2 3">
    <name type="scientific">Mesocestoides corti</name>
    <name type="common">Flatworm</name>
    <dbReference type="NCBI Taxonomy" id="53468"/>
    <lineage>
        <taxon>Eukaryota</taxon>
        <taxon>Metazoa</taxon>
        <taxon>Spiralia</taxon>
        <taxon>Lophotrochozoa</taxon>
        <taxon>Platyhelminthes</taxon>
        <taxon>Cestoda</taxon>
        <taxon>Eucestoda</taxon>
        <taxon>Cyclophyllidea</taxon>
        <taxon>Mesocestoididae</taxon>
        <taxon>Mesocestoides</taxon>
    </lineage>
</organism>
<feature type="region of interest" description="Disordered" evidence="1">
    <location>
        <begin position="98"/>
        <end position="117"/>
    </location>
</feature>